<reference evidence="1 2" key="1">
    <citation type="submission" date="2024-11" db="EMBL/GenBank/DDBJ databases">
        <title>A near-complete genome assembly of Cinchona calisaya.</title>
        <authorList>
            <person name="Lian D.C."/>
            <person name="Zhao X.W."/>
            <person name="Wei L."/>
        </authorList>
    </citation>
    <scope>NUCLEOTIDE SEQUENCE [LARGE SCALE GENOMIC DNA]</scope>
    <source>
        <tissue evidence="1">Nenye</tissue>
    </source>
</reference>
<name>A0ABD2ZUD5_9GENT</name>
<dbReference type="AlphaFoldDB" id="A0ABD2ZUD5"/>
<proteinExistence type="predicted"/>
<sequence length="128" mass="15098">MFQKHSGVYLNRLKDYLPFFFTALWIHQFNKDLSATTELHDPPLLRSHSLLLSFVAFDSSKMEDTDHLLLHCGLAHECWRLVLPVWIPLINAKKGLDILFCWRRQAKYEDMKKDWEFAALAVFCVNMV</sequence>
<keyword evidence="2" id="KW-1185">Reference proteome</keyword>
<evidence type="ECO:0000313" key="1">
    <source>
        <dbReference type="EMBL" id="KAL3522416.1"/>
    </source>
</evidence>
<protein>
    <recommendedName>
        <fullName evidence="3">Reverse transcriptase zinc-binding domain-containing protein</fullName>
    </recommendedName>
</protein>
<comment type="caution">
    <text evidence="1">The sequence shown here is derived from an EMBL/GenBank/DDBJ whole genome shotgun (WGS) entry which is preliminary data.</text>
</comment>
<dbReference type="EMBL" id="JBJUIK010000007">
    <property type="protein sequence ID" value="KAL3522416.1"/>
    <property type="molecule type" value="Genomic_DNA"/>
</dbReference>
<dbReference type="Proteomes" id="UP001630127">
    <property type="component" value="Unassembled WGS sequence"/>
</dbReference>
<gene>
    <name evidence="1" type="ORF">ACH5RR_015250</name>
</gene>
<accession>A0ABD2ZUD5</accession>
<evidence type="ECO:0008006" key="3">
    <source>
        <dbReference type="Google" id="ProtNLM"/>
    </source>
</evidence>
<evidence type="ECO:0000313" key="2">
    <source>
        <dbReference type="Proteomes" id="UP001630127"/>
    </source>
</evidence>
<organism evidence="1 2">
    <name type="scientific">Cinchona calisaya</name>
    <dbReference type="NCBI Taxonomy" id="153742"/>
    <lineage>
        <taxon>Eukaryota</taxon>
        <taxon>Viridiplantae</taxon>
        <taxon>Streptophyta</taxon>
        <taxon>Embryophyta</taxon>
        <taxon>Tracheophyta</taxon>
        <taxon>Spermatophyta</taxon>
        <taxon>Magnoliopsida</taxon>
        <taxon>eudicotyledons</taxon>
        <taxon>Gunneridae</taxon>
        <taxon>Pentapetalae</taxon>
        <taxon>asterids</taxon>
        <taxon>lamiids</taxon>
        <taxon>Gentianales</taxon>
        <taxon>Rubiaceae</taxon>
        <taxon>Cinchonoideae</taxon>
        <taxon>Cinchoneae</taxon>
        <taxon>Cinchona</taxon>
    </lineage>
</organism>